<dbReference type="InterPro" id="IPR002797">
    <property type="entry name" value="Polysacc_synth"/>
</dbReference>
<dbReference type="Pfam" id="PF01943">
    <property type="entry name" value="Polysacc_synt"/>
    <property type="match status" value="1"/>
</dbReference>
<evidence type="ECO:0000256" key="5">
    <source>
        <dbReference type="ARBA" id="ARBA00023136"/>
    </source>
</evidence>
<evidence type="ECO:0000313" key="8">
    <source>
        <dbReference type="Proteomes" id="UP001422074"/>
    </source>
</evidence>
<feature type="transmembrane region" description="Helical" evidence="6">
    <location>
        <begin position="174"/>
        <end position="194"/>
    </location>
</feature>
<proteinExistence type="predicted"/>
<dbReference type="PANTHER" id="PTHR30250:SF11">
    <property type="entry name" value="O-ANTIGEN TRANSPORTER-RELATED"/>
    <property type="match status" value="1"/>
</dbReference>
<evidence type="ECO:0000256" key="3">
    <source>
        <dbReference type="ARBA" id="ARBA00022692"/>
    </source>
</evidence>
<accession>A0ABU9WWH4</accession>
<feature type="transmembrane region" description="Helical" evidence="6">
    <location>
        <begin position="290"/>
        <end position="312"/>
    </location>
</feature>
<comment type="subcellular location">
    <subcellularLocation>
        <location evidence="1">Cell membrane</location>
        <topology evidence="1">Multi-pass membrane protein</topology>
    </subcellularLocation>
</comment>
<name>A0ABU9WWH4_9MICC</name>
<feature type="transmembrane region" description="Helical" evidence="6">
    <location>
        <begin position="351"/>
        <end position="369"/>
    </location>
</feature>
<dbReference type="RefSeq" id="WP_345883055.1">
    <property type="nucleotide sequence ID" value="NZ_JBDFRB010000002.1"/>
</dbReference>
<feature type="transmembrane region" description="Helical" evidence="6">
    <location>
        <begin position="86"/>
        <end position="106"/>
    </location>
</feature>
<feature type="transmembrane region" description="Helical" evidence="6">
    <location>
        <begin position="408"/>
        <end position="428"/>
    </location>
</feature>
<feature type="transmembrane region" description="Helical" evidence="6">
    <location>
        <begin position="215"/>
        <end position="236"/>
    </location>
</feature>
<keyword evidence="8" id="KW-1185">Reference proteome</keyword>
<evidence type="ECO:0000256" key="2">
    <source>
        <dbReference type="ARBA" id="ARBA00022475"/>
    </source>
</evidence>
<protein>
    <submittedName>
        <fullName evidence="7">Oligosaccharide flippase family protein</fullName>
    </submittedName>
</protein>
<feature type="transmembrane region" description="Helical" evidence="6">
    <location>
        <begin position="142"/>
        <end position="168"/>
    </location>
</feature>
<feature type="transmembrane region" description="Helical" evidence="6">
    <location>
        <begin position="375"/>
        <end position="396"/>
    </location>
</feature>
<keyword evidence="3 6" id="KW-0812">Transmembrane</keyword>
<feature type="transmembrane region" description="Helical" evidence="6">
    <location>
        <begin position="434"/>
        <end position="454"/>
    </location>
</feature>
<feature type="transmembrane region" description="Helical" evidence="6">
    <location>
        <begin position="324"/>
        <end position="344"/>
    </location>
</feature>
<keyword evidence="5 6" id="KW-0472">Membrane</keyword>
<comment type="caution">
    <text evidence="7">The sequence shown here is derived from an EMBL/GenBank/DDBJ whole genome shotgun (WGS) entry which is preliminary data.</text>
</comment>
<keyword evidence="2" id="KW-1003">Cell membrane</keyword>
<gene>
    <name evidence="7" type="ORF">ABCQ75_03115</name>
</gene>
<evidence type="ECO:0000313" key="7">
    <source>
        <dbReference type="EMBL" id="MEN2743530.1"/>
    </source>
</evidence>
<evidence type="ECO:0000256" key="4">
    <source>
        <dbReference type="ARBA" id="ARBA00022989"/>
    </source>
</evidence>
<sequence>MSETAPDRRRQSLYYLIGAALQGTGAILVQPFSIRILDATEWGRVSVAIVLLQIGQVILSAGLPLTISKAYFDPHGGEGKARAIHGFNVSLGMALALVVAAVYLAAAPDRAGAVPLALAVVATGLLNGVVSSQAILRSRGSALSFVLLSGGASLGAHGAGLAGILLFGPTAGTYLAAFAAAMLVTAAVGLRLASPRLPWSDPGSVKGALRLGLPILPHSIAIMVLLQGDLFLVQLFQGSEAAGRYAAAAVFALGPFAILSGLNNAWTTQIFRSAAASRLHEEVLRVSREAALTAVGVGLLATLSATIGMLVLKGPDHEVAQLAKVLPGVAVGYAMYLVATTSLLAVGRTLALVWATPAVALVAVLLAWLPAHSEHFWQLGSVRAAVFVLLGALYTALAVRAGAGRPPLRLFAGALGASAAVIAVNLALPTSLAAGSATLAVGLGAVAAVAFLWLRRRRPA</sequence>
<organism evidence="7 8">
    <name type="scientific">Sinomonas halotolerans</name>
    <dbReference type="NCBI Taxonomy" id="1644133"/>
    <lineage>
        <taxon>Bacteria</taxon>
        <taxon>Bacillati</taxon>
        <taxon>Actinomycetota</taxon>
        <taxon>Actinomycetes</taxon>
        <taxon>Micrococcales</taxon>
        <taxon>Micrococcaceae</taxon>
        <taxon>Sinomonas</taxon>
    </lineage>
</organism>
<dbReference type="PANTHER" id="PTHR30250">
    <property type="entry name" value="PST FAMILY PREDICTED COLANIC ACID TRANSPORTER"/>
    <property type="match status" value="1"/>
</dbReference>
<feature type="transmembrane region" description="Helical" evidence="6">
    <location>
        <begin position="12"/>
        <end position="33"/>
    </location>
</feature>
<dbReference type="InterPro" id="IPR050833">
    <property type="entry name" value="Poly_Biosynth_Transport"/>
</dbReference>
<dbReference type="Proteomes" id="UP001422074">
    <property type="component" value="Unassembled WGS sequence"/>
</dbReference>
<evidence type="ECO:0000256" key="1">
    <source>
        <dbReference type="ARBA" id="ARBA00004651"/>
    </source>
</evidence>
<feature type="transmembrane region" description="Helical" evidence="6">
    <location>
        <begin position="112"/>
        <end position="130"/>
    </location>
</feature>
<keyword evidence="4 6" id="KW-1133">Transmembrane helix</keyword>
<feature type="transmembrane region" description="Helical" evidence="6">
    <location>
        <begin position="45"/>
        <end position="65"/>
    </location>
</feature>
<feature type="transmembrane region" description="Helical" evidence="6">
    <location>
        <begin position="242"/>
        <end position="262"/>
    </location>
</feature>
<reference evidence="7 8" key="1">
    <citation type="submission" date="2024-05" db="EMBL/GenBank/DDBJ databases">
        <title>Sinomonas sp. nov., isolated from a waste landfill.</title>
        <authorList>
            <person name="Zhao Y."/>
        </authorList>
    </citation>
    <scope>NUCLEOTIDE SEQUENCE [LARGE SCALE GENOMIC DNA]</scope>
    <source>
        <strain evidence="7 8">CCTCC AB2014300</strain>
    </source>
</reference>
<evidence type="ECO:0000256" key="6">
    <source>
        <dbReference type="SAM" id="Phobius"/>
    </source>
</evidence>
<dbReference type="EMBL" id="JBDFRB010000002">
    <property type="protein sequence ID" value="MEN2743530.1"/>
    <property type="molecule type" value="Genomic_DNA"/>
</dbReference>